<protein>
    <submittedName>
        <fullName evidence="1">Uncharacterized protein</fullName>
    </submittedName>
</protein>
<evidence type="ECO:0000313" key="2">
    <source>
        <dbReference type="Proteomes" id="UP000472273"/>
    </source>
</evidence>
<accession>A0A670ZAL6</accession>
<reference evidence="1" key="1">
    <citation type="submission" date="2025-08" db="UniProtKB">
        <authorList>
            <consortium name="Ensembl"/>
        </authorList>
    </citation>
    <scope>IDENTIFICATION</scope>
</reference>
<reference evidence="1" key="2">
    <citation type="submission" date="2025-09" db="UniProtKB">
        <authorList>
            <consortium name="Ensembl"/>
        </authorList>
    </citation>
    <scope>IDENTIFICATION</scope>
</reference>
<keyword evidence="2" id="KW-1185">Reference proteome</keyword>
<name>A0A670ZAL6_PSETE</name>
<proteinExistence type="predicted"/>
<dbReference type="Proteomes" id="UP000472273">
    <property type="component" value="Unplaced"/>
</dbReference>
<dbReference type="AlphaFoldDB" id="A0A670ZAL6"/>
<organism evidence="1 2">
    <name type="scientific">Pseudonaja textilis</name>
    <name type="common">Eastern brown snake</name>
    <dbReference type="NCBI Taxonomy" id="8673"/>
    <lineage>
        <taxon>Eukaryota</taxon>
        <taxon>Metazoa</taxon>
        <taxon>Chordata</taxon>
        <taxon>Craniata</taxon>
        <taxon>Vertebrata</taxon>
        <taxon>Euteleostomi</taxon>
        <taxon>Lepidosauria</taxon>
        <taxon>Squamata</taxon>
        <taxon>Bifurcata</taxon>
        <taxon>Unidentata</taxon>
        <taxon>Episquamata</taxon>
        <taxon>Toxicofera</taxon>
        <taxon>Serpentes</taxon>
        <taxon>Colubroidea</taxon>
        <taxon>Elapidae</taxon>
        <taxon>Hydrophiinae</taxon>
        <taxon>Pseudonaja</taxon>
    </lineage>
</organism>
<dbReference type="Ensembl" id="ENSPTXT00000019494.1">
    <property type="protein sequence ID" value="ENSPTXP00000018918.1"/>
    <property type="gene ID" value="ENSPTXG00000013054.1"/>
</dbReference>
<sequence>TTSGGDPKEDPSVTLFREYLRIKTVQPQPDYVHLKFVTKCGVGWGEKN</sequence>
<evidence type="ECO:0000313" key="1">
    <source>
        <dbReference type="Ensembl" id="ENSPTXP00000018918.1"/>
    </source>
</evidence>